<evidence type="ECO:0000256" key="1">
    <source>
        <dbReference type="SAM" id="SignalP"/>
    </source>
</evidence>
<evidence type="ECO:0008006" key="4">
    <source>
        <dbReference type="Google" id="ProtNLM"/>
    </source>
</evidence>
<proteinExistence type="predicted"/>
<dbReference type="Proteomes" id="UP000564885">
    <property type="component" value="Unassembled WGS sequence"/>
</dbReference>
<evidence type="ECO:0000313" key="2">
    <source>
        <dbReference type="EMBL" id="NNM74730.1"/>
    </source>
</evidence>
<accession>A0A849IF37</accession>
<gene>
    <name evidence="2" type="ORF">HJG44_20425</name>
</gene>
<sequence>MKKLLLAALLGLGLVGGVATVGTPTPAMAQGKIYYGPGGPGYGSAYRPYRPGYRGRYVAPRPYGYRRGYSGPRRGYHGPRHYYRR</sequence>
<reference evidence="2 3" key="1">
    <citation type="submission" date="2020-04" db="EMBL/GenBank/DDBJ databases">
        <title>Enterovirga sp. isolate from soil.</title>
        <authorList>
            <person name="Chea S."/>
            <person name="Kim D.-U."/>
        </authorList>
    </citation>
    <scope>NUCLEOTIDE SEQUENCE [LARGE SCALE GENOMIC DNA]</scope>
    <source>
        <strain evidence="2 3">DB1703</strain>
    </source>
</reference>
<comment type="caution">
    <text evidence="2">The sequence shown here is derived from an EMBL/GenBank/DDBJ whole genome shotgun (WGS) entry which is preliminary data.</text>
</comment>
<dbReference type="AlphaFoldDB" id="A0A849IF37"/>
<protein>
    <recommendedName>
        <fullName evidence="4">Sulfur globule protein</fullName>
    </recommendedName>
</protein>
<dbReference type="RefSeq" id="WP_171220387.1">
    <property type="nucleotide sequence ID" value="NZ_JABEPP010000006.1"/>
</dbReference>
<keyword evidence="3" id="KW-1185">Reference proteome</keyword>
<feature type="signal peptide" evidence="1">
    <location>
        <begin position="1"/>
        <end position="29"/>
    </location>
</feature>
<name>A0A849IF37_9HYPH</name>
<dbReference type="EMBL" id="JABEPP010000006">
    <property type="protein sequence ID" value="NNM74730.1"/>
    <property type="molecule type" value="Genomic_DNA"/>
</dbReference>
<keyword evidence="1" id="KW-0732">Signal</keyword>
<feature type="chain" id="PRO_5032487422" description="Sulfur globule protein" evidence="1">
    <location>
        <begin position="30"/>
        <end position="85"/>
    </location>
</feature>
<organism evidence="2 3">
    <name type="scientific">Enterovirga aerilata</name>
    <dbReference type="NCBI Taxonomy" id="2730920"/>
    <lineage>
        <taxon>Bacteria</taxon>
        <taxon>Pseudomonadati</taxon>
        <taxon>Pseudomonadota</taxon>
        <taxon>Alphaproteobacteria</taxon>
        <taxon>Hyphomicrobiales</taxon>
        <taxon>Methylobacteriaceae</taxon>
        <taxon>Enterovirga</taxon>
    </lineage>
</organism>
<evidence type="ECO:0000313" key="3">
    <source>
        <dbReference type="Proteomes" id="UP000564885"/>
    </source>
</evidence>